<feature type="compositionally biased region" description="Low complexity" evidence="6">
    <location>
        <begin position="1305"/>
        <end position="1318"/>
    </location>
</feature>
<dbReference type="GO" id="GO:0008239">
    <property type="term" value="F:dipeptidyl-peptidase activity"/>
    <property type="evidence" value="ECO:0007669"/>
    <property type="project" value="TreeGrafter"/>
</dbReference>
<keyword evidence="3 7" id="KW-0732">Signal</keyword>
<dbReference type="PANTHER" id="PTHR11010:SF117">
    <property type="entry name" value="SERINE PROTEASE 16"/>
    <property type="match status" value="1"/>
</dbReference>
<dbReference type="InterPro" id="IPR029058">
    <property type="entry name" value="AB_hydrolase_fold"/>
</dbReference>
<dbReference type="Pfam" id="PF05577">
    <property type="entry name" value="Peptidase_S28"/>
    <property type="match status" value="1"/>
</dbReference>
<keyword evidence="2" id="KW-0645">Protease</keyword>
<organism evidence="8 9">
    <name type="scientific">Pseudocercospora eumusae</name>
    <dbReference type="NCBI Taxonomy" id="321146"/>
    <lineage>
        <taxon>Eukaryota</taxon>
        <taxon>Fungi</taxon>
        <taxon>Dikarya</taxon>
        <taxon>Ascomycota</taxon>
        <taxon>Pezizomycotina</taxon>
        <taxon>Dothideomycetes</taxon>
        <taxon>Dothideomycetidae</taxon>
        <taxon>Mycosphaerellales</taxon>
        <taxon>Mycosphaerellaceae</taxon>
        <taxon>Pseudocercospora</taxon>
    </lineage>
</organism>
<sequence>MAPLQRWLGLGLLLCSSADALRSSLPIKSSRYQKKSLLSKRDNTTHHATLYPAYNFSVPVDHFHNESQYEPHSNATFPLRYWFDASHYKKGGPVFVLQSGETSGVGRLPYLQKGIVSIITKATNGIGVVLEHRYYGKSWPVPDLSTENFRFLTTAQAMADEAYFAQNIKFPGLEEHGDLTSKTTAWISYGGSYAGAFSAFLRVQYPNVFWASISSSGVTKAIWDYWQYFQLIAEKAPQDCIAAQRLLIDVVDSILIDKKNTHLPSELKSVFGLDNVTYLTDFANVLINPLESWQSLNWDPAISSNEFYNYCDNITSKDSLYPGTETLRSNVTSLIQQGGRHEPSETLVDSMLNVIGYFNLTAVDDCARQNMTQDECFGQNHNETYHSVTSIKDADWKSWPYQYCTEWGYLQTGNTPEGELPLISRTLDLDYQSLICRLSFNITEPADVEVINKYGGYDISYPRLAIVDGDWDPWKPATPHAFEFGAKDRSSTASEPFILIPEAVHHWDENGLLPNETTAELPPPTIVDVQAKLVQAVQSWMVEWDLMNEGGCSYAVATRDVRSLHSNLPRPPPRPVSQTSKAQAQAQAQGSMPSPSPHHNATSPVSPRHATTSGLSANNTDTSEPNPASGAATASATPRPSLMKRQSSQSSQSSVRLKDVISPASGPSEHHPLRVKPRHTKIVLPRNHSSARNLAKLNRHAQNSQAGDDGRKHSRQRSHEGDTEIRLPGSLDESRPQMKRNLTAYQLPRNTSHAKLKKNLSHGQLTRLGSGRNLVAMASTAHRAPPSPGLKGKSKRPKSAEIAGAGQELHVREAEPRRRSQEERQLQRPEHSRKGSNKKVGFAVGSVDPSDQEEAPEMEGSGLQEDEWTEESASASPYSTRQNTANNSRRASMNAERNVEKQTPGQLLGMKLSEQVQRNKHTEEKSTAQVNDSSDSDEDELPSPRSMARVRKAETSRPKEDVRRSPQKPSQIDARQEERQEPVRAEVALMQTQPRQEGEVHSQAVQETSPLAPISKTVPQSPLAKAKDHLPAGEAPKNSQVKDYGNPATRRLLSSQKLASPAVLSSVSALDEKHSQRGSPAPSIHSSRSNIGDGAADEDQDELVSRFMPSASHPSGGSGVNTAVGTPNKGGFHTPEEGHSYLAHHHEKGFHVGPVSPGSTMSGSSGATTPATGRSRTELRLLQEKALADIESRTDTKPHLPAWQYDRRNESLKSFMSTTPLGSSNRSLVNNGLGMGPEIFQGRFRAVNTELRVVQKFRDPLGEAIARLKQCKGSKLNQRSSPPKPSAGGLASSKSAVLLPATQKASSLSKSASPPKAAEPLKRAAQSTVSFAGGGERQRAKREVSFAGAPQTREFKRELAEDTPFEICTVLWNSFEK</sequence>
<feature type="compositionally biased region" description="Polar residues" evidence="6">
    <location>
        <begin position="871"/>
        <end position="891"/>
    </location>
</feature>
<dbReference type="Proteomes" id="UP000070133">
    <property type="component" value="Unassembled WGS sequence"/>
</dbReference>
<feature type="compositionally biased region" description="Basic and acidic residues" evidence="6">
    <location>
        <begin position="974"/>
        <end position="984"/>
    </location>
</feature>
<feature type="region of interest" description="Disordered" evidence="6">
    <location>
        <begin position="1272"/>
        <end position="1292"/>
    </location>
</feature>
<keyword evidence="5" id="KW-0325">Glycoprotein</keyword>
<proteinExistence type="inferred from homology"/>
<protein>
    <submittedName>
        <fullName evidence="8">Uncharacterized protein</fullName>
    </submittedName>
</protein>
<evidence type="ECO:0000313" key="8">
    <source>
        <dbReference type="EMBL" id="KXT04651.1"/>
    </source>
</evidence>
<evidence type="ECO:0000256" key="6">
    <source>
        <dbReference type="SAM" id="MobiDB-lite"/>
    </source>
</evidence>
<dbReference type="FunFam" id="3.40.50.1820:FF:000251">
    <property type="entry name" value="Extracelular serine carboxypeptidase, putative"/>
    <property type="match status" value="1"/>
</dbReference>
<name>A0A139HQ89_9PEZI</name>
<dbReference type="PANTHER" id="PTHR11010">
    <property type="entry name" value="PROTEASE S28 PRO-X CARBOXYPEPTIDASE-RELATED"/>
    <property type="match status" value="1"/>
</dbReference>
<dbReference type="GO" id="GO:0070008">
    <property type="term" value="F:serine-type exopeptidase activity"/>
    <property type="evidence" value="ECO:0007669"/>
    <property type="project" value="InterPro"/>
</dbReference>
<dbReference type="OrthoDB" id="1735038at2759"/>
<feature type="compositionally biased region" description="Low complexity" evidence="6">
    <location>
        <begin position="1152"/>
        <end position="1173"/>
    </location>
</feature>
<comment type="similarity">
    <text evidence="1">Belongs to the peptidase S28 family.</text>
</comment>
<feature type="region of interest" description="Disordered" evidence="6">
    <location>
        <begin position="780"/>
        <end position="1176"/>
    </location>
</feature>
<evidence type="ECO:0000256" key="1">
    <source>
        <dbReference type="ARBA" id="ARBA00011079"/>
    </source>
</evidence>
<feature type="signal peptide" evidence="7">
    <location>
        <begin position="1"/>
        <end position="20"/>
    </location>
</feature>
<evidence type="ECO:0000256" key="7">
    <source>
        <dbReference type="SAM" id="SignalP"/>
    </source>
</evidence>
<feature type="chain" id="PRO_5007806767" evidence="7">
    <location>
        <begin position="21"/>
        <end position="1377"/>
    </location>
</feature>
<evidence type="ECO:0000256" key="4">
    <source>
        <dbReference type="ARBA" id="ARBA00022801"/>
    </source>
</evidence>
<feature type="compositionally biased region" description="Polar residues" evidence="6">
    <location>
        <begin position="1112"/>
        <end position="1125"/>
    </location>
</feature>
<feature type="compositionally biased region" description="Low complexity" evidence="6">
    <location>
        <begin position="627"/>
        <end position="654"/>
    </location>
</feature>
<dbReference type="InterPro" id="IPR008758">
    <property type="entry name" value="Peptidase_S28"/>
</dbReference>
<dbReference type="SUPFAM" id="SSF53474">
    <property type="entry name" value="alpha/beta-Hydrolases"/>
    <property type="match status" value="1"/>
</dbReference>
<evidence type="ECO:0000256" key="3">
    <source>
        <dbReference type="ARBA" id="ARBA00022729"/>
    </source>
</evidence>
<evidence type="ECO:0000256" key="2">
    <source>
        <dbReference type="ARBA" id="ARBA00022670"/>
    </source>
</evidence>
<feature type="region of interest" description="Disordered" evidence="6">
    <location>
        <begin position="564"/>
        <end position="686"/>
    </location>
</feature>
<evidence type="ECO:0000256" key="5">
    <source>
        <dbReference type="ARBA" id="ARBA00023180"/>
    </source>
</evidence>
<reference evidence="8 9" key="1">
    <citation type="submission" date="2015-07" db="EMBL/GenBank/DDBJ databases">
        <title>Comparative genomics of the Sigatoka disease complex on banana suggests a link between parallel evolutionary changes in Pseudocercospora fijiensis and Pseudocercospora eumusae and increased virulence on the banana host.</title>
        <authorList>
            <person name="Chang T.-C."/>
            <person name="Salvucci A."/>
            <person name="Crous P.W."/>
            <person name="Stergiopoulos I."/>
        </authorList>
    </citation>
    <scope>NUCLEOTIDE SEQUENCE [LARGE SCALE GENOMIC DNA]</scope>
    <source>
        <strain evidence="8 9">CBS 114824</strain>
    </source>
</reference>
<dbReference type="EMBL" id="LFZN01000019">
    <property type="protein sequence ID" value="KXT04651.1"/>
    <property type="molecule type" value="Genomic_DNA"/>
</dbReference>
<feature type="region of interest" description="Disordered" evidence="6">
    <location>
        <begin position="700"/>
        <end position="767"/>
    </location>
</feature>
<feature type="compositionally biased region" description="Basic and acidic residues" evidence="6">
    <location>
        <begin position="809"/>
        <end position="833"/>
    </location>
</feature>
<comment type="caution">
    <text evidence="8">The sequence shown here is derived from an EMBL/GenBank/DDBJ whole genome shotgun (WGS) entry which is preliminary data.</text>
</comment>
<feature type="compositionally biased region" description="Polar residues" evidence="6">
    <location>
        <begin position="590"/>
        <end position="626"/>
    </location>
</feature>
<dbReference type="GO" id="GO:0006508">
    <property type="term" value="P:proteolysis"/>
    <property type="evidence" value="ECO:0007669"/>
    <property type="project" value="UniProtKB-KW"/>
</dbReference>
<keyword evidence="9" id="KW-1185">Reference proteome</keyword>
<feature type="compositionally biased region" description="Basic and acidic residues" evidence="6">
    <location>
        <begin position="951"/>
        <end position="964"/>
    </location>
</feature>
<gene>
    <name evidence="8" type="ORF">AC578_2109</name>
</gene>
<keyword evidence="4" id="KW-0378">Hydrolase</keyword>
<accession>A0A139HQ89</accession>
<evidence type="ECO:0000313" key="9">
    <source>
        <dbReference type="Proteomes" id="UP000070133"/>
    </source>
</evidence>
<feature type="region of interest" description="Disordered" evidence="6">
    <location>
        <begin position="1305"/>
        <end position="1347"/>
    </location>
</feature>
<dbReference type="Gene3D" id="3.40.50.1820">
    <property type="entry name" value="alpha/beta hydrolase"/>
    <property type="match status" value="2"/>
</dbReference>
<feature type="compositionally biased region" description="Low complexity" evidence="6">
    <location>
        <begin position="1058"/>
        <end position="1069"/>
    </location>
</feature>